<name>A0ACC0PM96_RHOML</name>
<accession>A0ACC0PM96</accession>
<organism evidence="1 2">
    <name type="scientific">Rhododendron molle</name>
    <name type="common">Chinese azalea</name>
    <name type="synonym">Azalea mollis</name>
    <dbReference type="NCBI Taxonomy" id="49168"/>
    <lineage>
        <taxon>Eukaryota</taxon>
        <taxon>Viridiplantae</taxon>
        <taxon>Streptophyta</taxon>
        <taxon>Embryophyta</taxon>
        <taxon>Tracheophyta</taxon>
        <taxon>Spermatophyta</taxon>
        <taxon>Magnoliopsida</taxon>
        <taxon>eudicotyledons</taxon>
        <taxon>Gunneridae</taxon>
        <taxon>Pentapetalae</taxon>
        <taxon>asterids</taxon>
        <taxon>Ericales</taxon>
        <taxon>Ericaceae</taxon>
        <taxon>Ericoideae</taxon>
        <taxon>Rhodoreae</taxon>
        <taxon>Rhododendron</taxon>
    </lineage>
</organism>
<reference evidence="1" key="1">
    <citation type="submission" date="2022-02" db="EMBL/GenBank/DDBJ databases">
        <title>Plant Genome Project.</title>
        <authorList>
            <person name="Zhang R.-G."/>
        </authorList>
    </citation>
    <scope>NUCLEOTIDE SEQUENCE</scope>
    <source>
        <strain evidence="1">AT1</strain>
    </source>
</reference>
<dbReference type="Proteomes" id="UP001062846">
    <property type="component" value="Chromosome 2"/>
</dbReference>
<protein>
    <submittedName>
        <fullName evidence="1">Uncharacterized protein</fullName>
    </submittedName>
</protein>
<keyword evidence="2" id="KW-1185">Reference proteome</keyword>
<proteinExistence type="predicted"/>
<evidence type="ECO:0000313" key="1">
    <source>
        <dbReference type="EMBL" id="KAI8566147.1"/>
    </source>
</evidence>
<evidence type="ECO:0000313" key="2">
    <source>
        <dbReference type="Proteomes" id="UP001062846"/>
    </source>
</evidence>
<dbReference type="EMBL" id="CM046389">
    <property type="protein sequence ID" value="KAI8566147.1"/>
    <property type="molecule type" value="Genomic_DNA"/>
</dbReference>
<gene>
    <name evidence="1" type="ORF">RHMOL_Rhmol02G0017100</name>
</gene>
<sequence>MGLATLQVQARLRVAPRPSLDGSNLEGTGLLEEDPPPSEDSSSSSSSSSSSATMTGKTLSGLGKLIKLLPTGTVFLFHFLSPVLTNNGDCKNNINKYLSIALLGVCGLSCFFSTFTDSYEDSDGTTHYGIATLKGLWPSSGTSSVNLSSHYKLKFADFVHAFFSLLVFATVALLDNNITECFYPSFNSAVLLQGLPPVIGTISGAVFVYFPYTRHGIGYPSSSSSYSSISTPLLGNI</sequence>
<comment type="caution">
    <text evidence="1">The sequence shown here is derived from an EMBL/GenBank/DDBJ whole genome shotgun (WGS) entry which is preliminary data.</text>
</comment>